<dbReference type="EMBL" id="SPNV01000005">
    <property type="protein sequence ID" value="KAF5866734.1"/>
    <property type="molecule type" value="Genomic_DNA"/>
</dbReference>
<feature type="region of interest" description="Disordered" evidence="1">
    <location>
        <begin position="1"/>
        <end position="113"/>
    </location>
</feature>
<dbReference type="PANTHER" id="PTHR37540:SF5">
    <property type="entry name" value="TRANSCRIPTION FACTOR DOMAIN-CONTAINING PROTEIN"/>
    <property type="match status" value="1"/>
</dbReference>
<comment type="caution">
    <text evidence="2">The sequence shown here is derived from an EMBL/GenBank/DDBJ whole genome shotgun (WGS) entry which is preliminary data.</text>
</comment>
<feature type="compositionally biased region" description="Basic and acidic residues" evidence="1">
    <location>
        <begin position="46"/>
        <end position="72"/>
    </location>
</feature>
<feature type="region of interest" description="Disordered" evidence="1">
    <location>
        <begin position="148"/>
        <end position="176"/>
    </location>
</feature>
<evidence type="ECO:0000313" key="2">
    <source>
        <dbReference type="EMBL" id="KAF5866734.1"/>
    </source>
</evidence>
<evidence type="ECO:0000313" key="3">
    <source>
        <dbReference type="Proteomes" id="UP000541154"/>
    </source>
</evidence>
<dbReference type="PANTHER" id="PTHR37540">
    <property type="entry name" value="TRANSCRIPTION FACTOR (ACR-2), PUTATIVE-RELATED-RELATED"/>
    <property type="match status" value="1"/>
</dbReference>
<organism evidence="2 3">
    <name type="scientific">Petromyces alliaceus</name>
    <name type="common">Aspergillus alliaceus</name>
    <dbReference type="NCBI Taxonomy" id="209559"/>
    <lineage>
        <taxon>Eukaryota</taxon>
        <taxon>Fungi</taxon>
        <taxon>Dikarya</taxon>
        <taxon>Ascomycota</taxon>
        <taxon>Pezizomycotina</taxon>
        <taxon>Eurotiomycetes</taxon>
        <taxon>Eurotiomycetidae</taxon>
        <taxon>Eurotiales</taxon>
        <taxon>Aspergillaceae</taxon>
        <taxon>Aspergillus</taxon>
        <taxon>Aspergillus subgen. Circumdati</taxon>
    </lineage>
</organism>
<proteinExistence type="predicted"/>
<dbReference type="Proteomes" id="UP000541154">
    <property type="component" value="Unassembled WGS sequence"/>
</dbReference>
<evidence type="ECO:0000256" key="1">
    <source>
        <dbReference type="SAM" id="MobiDB-lite"/>
    </source>
</evidence>
<protein>
    <submittedName>
        <fullName evidence="2">Uncharacterized protein</fullName>
    </submittedName>
</protein>
<keyword evidence="3" id="KW-1185">Reference proteome</keyword>
<reference evidence="2 3" key="1">
    <citation type="submission" date="2019-04" db="EMBL/GenBank/DDBJ databases">
        <title>Aspergillus burnettii sp. nov., novel species from soil in southeast Queensland.</title>
        <authorList>
            <person name="Gilchrist C.L.M."/>
            <person name="Pitt J.I."/>
            <person name="Lange L."/>
            <person name="Lacey H.J."/>
            <person name="Vuong D."/>
            <person name="Midgley D.J."/>
            <person name="Greenfield P."/>
            <person name="Bradbury M."/>
            <person name="Lacey E."/>
            <person name="Busk P.K."/>
            <person name="Pilgaard B."/>
            <person name="Chooi Y.H."/>
            <person name="Piggott A.M."/>
        </authorList>
    </citation>
    <scope>NUCLEOTIDE SEQUENCE [LARGE SCALE GENOMIC DNA]</scope>
    <source>
        <strain evidence="2 3">FRR 5400</strain>
    </source>
</reference>
<dbReference type="AlphaFoldDB" id="A0A8H6AGI2"/>
<name>A0A8H6AGI2_PETAA</name>
<gene>
    <name evidence="2" type="ORF">ETB97_009891</name>
</gene>
<feature type="compositionally biased region" description="Low complexity" evidence="1">
    <location>
        <begin position="89"/>
        <end position="108"/>
    </location>
</feature>
<accession>A0A8H6AGI2</accession>
<sequence length="621" mass="69635">MPPSKGAPARKKDAIHFVNARPSSERERLKIQRLVRAHVGKWISDQTKDRSIESEPSERRTNTVQDVPRDNASRAVDPDGDERMLDFYPPSLSSQSADSSCSPESALSNNSLTARQTAPSSAWEAQPTMSLVPASQVYLDNTNSQYENDYEYDYGHDSEGSSVESSSPPGPPDHIETIGAHFIDPFQTYPWRHSPEIANACQAYCTSVLWPTLTPGSSRSEVSALNWFPLMMSEPTLMTAITFGSLSHQRVQWLNRWIPDGAFREREQQLLRVCEMETIELINQEMKKPGRAISNAVILSVMCMAHNATDISEERQFRHIPFTAPMRRLQWIDVYGSLRPNLVHVQGLISMINLRGGLEAIDLPGLAPVVSLSDIVTSSAYHTPPVFPFFPLRGDRKNIPLQEMLGYTMAEVERHYGRLRQIGFTEKLMEVFHAMDVYMALVDTYLRGTYIKPDYSLLADQRNLVQYTLLSLPAASQLSGFTGYHQHHEIIYEACRLAGCIYGAGVVFPLPPQSTPLAKLSGLLRGVLEVPDCLAVWEHPQARVTLLWVLTLGGIAAEGTVDREWYVSILTKVARYSHITCWADLRAIVVLLPWYDAACDDAGNSLWLEMERLSARPSNSD</sequence>